<dbReference type="OrthoDB" id="9791132at2"/>
<evidence type="ECO:0000313" key="12">
    <source>
        <dbReference type="EMBL" id="RST99680.1"/>
    </source>
</evidence>
<evidence type="ECO:0000256" key="1">
    <source>
        <dbReference type="ARBA" id="ARBA00003217"/>
    </source>
</evidence>
<proteinExistence type="inferred from homology"/>
<dbReference type="Gene3D" id="3.40.710.10">
    <property type="entry name" value="DD-peptidase/beta-lactamase superfamily"/>
    <property type="match status" value="1"/>
</dbReference>
<evidence type="ECO:0000256" key="5">
    <source>
        <dbReference type="ARBA" id="ARBA00022960"/>
    </source>
</evidence>
<evidence type="ECO:0000256" key="2">
    <source>
        <dbReference type="ARBA" id="ARBA00007164"/>
    </source>
</evidence>
<evidence type="ECO:0000256" key="8">
    <source>
        <dbReference type="PIRSR" id="PIRSR618044-1"/>
    </source>
</evidence>
<evidence type="ECO:0000256" key="4">
    <source>
        <dbReference type="ARBA" id="ARBA00022801"/>
    </source>
</evidence>
<evidence type="ECO:0000256" key="10">
    <source>
        <dbReference type="RuleBase" id="RU004016"/>
    </source>
</evidence>
<dbReference type="AlphaFoldDB" id="A0A369APQ4"/>
<gene>
    <name evidence="12" type="ORF">CBF32_11610</name>
</gene>
<evidence type="ECO:0000256" key="6">
    <source>
        <dbReference type="ARBA" id="ARBA00022984"/>
    </source>
</evidence>
<dbReference type="EMBL" id="NGJX01000014">
    <property type="protein sequence ID" value="RST99680.1"/>
    <property type="molecule type" value="Genomic_DNA"/>
</dbReference>
<keyword evidence="13" id="KW-1185">Reference proteome</keyword>
<dbReference type="InterPro" id="IPR001967">
    <property type="entry name" value="Peptidase_S11_N"/>
</dbReference>
<dbReference type="InterPro" id="IPR037167">
    <property type="entry name" value="Peptidase_S11_C_sf"/>
</dbReference>
<reference evidence="12 13" key="1">
    <citation type="submission" date="2017-05" db="EMBL/GenBank/DDBJ databases">
        <title>Vagococcus spp. assemblies.</title>
        <authorList>
            <person name="Gulvik C.A."/>
        </authorList>
    </citation>
    <scope>NUCLEOTIDE SEQUENCE [LARGE SCALE GENOMIC DNA]</scope>
    <source>
        <strain evidence="12 13">NCFB 2497</strain>
    </source>
</reference>
<evidence type="ECO:0000259" key="11">
    <source>
        <dbReference type="Pfam" id="PF00768"/>
    </source>
</evidence>
<feature type="active site" description="Acyl-ester intermediate" evidence="8">
    <location>
        <position position="66"/>
    </location>
</feature>
<dbReference type="GO" id="GO:0009252">
    <property type="term" value="P:peptidoglycan biosynthetic process"/>
    <property type="evidence" value="ECO:0007669"/>
    <property type="project" value="UniProtKB-KW"/>
</dbReference>
<keyword evidence="5" id="KW-0133">Cell shape</keyword>
<dbReference type="Gene3D" id="2.60.410.10">
    <property type="entry name" value="D-Ala-D-Ala carboxypeptidase, C-terminal domain"/>
    <property type="match status" value="1"/>
</dbReference>
<evidence type="ECO:0000313" key="13">
    <source>
        <dbReference type="Proteomes" id="UP000288197"/>
    </source>
</evidence>
<dbReference type="GO" id="GO:0071555">
    <property type="term" value="P:cell wall organization"/>
    <property type="evidence" value="ECO:0007669"/>
    <property type="project" value="UniProtKB-KW"/>
</dbReference>
<dbReference type="PRINTS" id="PR00725">
    <property type="entry name" value="DADACBPTASE1"/>
</dbReference>
<feature type="active site" evidence="8">
    <location>
        <position position="130"/>
    </location>
</feature>
<dbReference type="PANTHER" id="PTHR21581:SF11">
    <property type="entry name" value="D-ALANYL-D-ALANINE CARBOXYPEPTIDASE DACA"/>
    <property type="match status" value="1"/>
</dbReference>
<dbReference type="SUPFAM" id="SSF56601">
    <property type="entry name" value="beta-lactamase/transpeptidase-like"/>
    <property type="match status" value="1"/>
</dbReference>
<evidence type="ECO:0000256" key="7">
    <source>
        <dbReference type="ARBA" id="ARBA00023316"/>
    </source>
</evidence>
<comment type="function">
    <text evidence="1">Removes C-terminal D-alanyl residues from sugar-peptide cell wall precursors.</text>
</comment>
<feature type="binding site" evidence="9">
    <location>
        <position position="255"/>
    </location>
    <ligand>
        <name>substrate</name>
    </ligand>
</feature>
<keyword evidence="6" id="KW-0573">Peptidoglycan synthesis</keyword>
<dbReference type="InterPro" id="IPR015956">
    <property type="entry name" value="Peniciliin-bd_prot_C_sf"/>
</dbReference>
<protein>
    <recommendedName>
        <fullName evidence="11">Peptidase S11 D-alanyl-D-alanine carboxypeptidase A N-terminal domain-containing protein</fullName>
    </recommendedName>
</protein>
<sequence>MTSFKCLLGKITTLVLVLPLFIFTPIQAQALGTDFSVQAKAALAIDANSGKILYSQNSDEVLGIASVTKILSAYLVYEEVEHENISWSDPLPISDHLIKLSQDPDLSNIPIEKDQTFTVQDALIGALVSSANSLTSALAEYIAGSEVAFVGMMYDKLELWGIHDALLVSASGLSNEYIVPPFYKGTKELDENMMSAKDVAIVAQHLITDYPEVLDITSQPSITLFEKSKEPLVLWNSSDMLPGFDYYIEGMDGLKTGTSPVAGGCYVGTMEIDGTHIITVVLGVDEEAANRFEETYQLLNYINEHFSYETAIKKDELASTKQIGIKNSKEKNADIIVKDDVKVWVTSPKNLALSVKTTTKQVDRHGNIKAPMTNKTVIAHQYATDKTDKLGYLTKEEEKEAYVDVTLKNDIKKDNIFTIIWHRISGKA</sequence>
<dbReference type="RefSeq" id="WP_114290362.1">
    <property type="nucleotide sequence ID" value="NZ_JBMAKV010000008.1"/>
</dbReference>
<dbReference type="SUPFAM" id="SSF69189">
    <property type="entry name" value="Penicillin-binding protein associated domain"/>
    <property type="match status" value="1"/>
</dbReference>
<comment type="caution">
    <text evidence="12">The sequence shown here is derived from an EMBL/GenBank/DDBJ whole genome shotgun (WGS) entry which is preliminary data.</text>
</comment>
<organism evidence="12 13">
    <name type="scientific">Vagococcus fluvialis</name>
    <dbReference type="NCBI Taxonomy" id="2738"/>
    <lineage>
        <taxon>Bacteria</taxon>
        <taxon>Bacillati</taxon>
        <taxon>Bacillota</taxon>
        <taxon>Bacilli</taxon>
        <taxon>Lactobacillales</taxon>
        <taxon>Enterococcaceae</taxon>
        <taxon>Vagococcus</taxon>
    </lineage>
</organism>
<dbReference type="GeneID" id="63147314"/>
<dbReference type="Pfam" id="PF00768">
    <property type="entry name" value="Peptidase_S11"/>
    <property type="match status" value="1"/>
</dbReference>
<name>A0A369APQ4_9ENTE</name>
<dbReference type="PANTHER" id="PTHR21581">
    <property type="entry name" value="D-ALANYL-D-ALANINE CARBOXYPEPTIDASE"/>
    <property type="match status" value="1"/>
</dbReference>
<dbReference type="GO" id="GO:0009002">
    <property type="term" value="F:serine-type D-Ala-D-Ala carboxypeptidase activity"/>
    <property type="evidence" value="ECO:0007669"/>
    <property type="project" value="InterPro"/>
</dbReference>
<keyword evidence="4" id="KW-0378">Hydrolase</keyword>
<dbReference type="GO" id="GO:0008360">
    <property type="term" value="P:regulation of cell shape"/>
    <property type="evidence" value="ECO:0007669"/>
    <property type="project" value="UniProtKB-KW"/>
</dbReference>
<keyword evidence="7" id="KW-0961">Cell wall biogenesis/degradation</keyword>
<dbReference type="GO" id="GO:0006508">
    <property type="term" value="P:proteolysis"/>
    <property type="evidence" value="ECO:0007669"/>
    <property type="project" value="InterPro"/>
</dbReference>
<dbReference type="InterPro" id="IPR018044">
    <property type="entry name" value="Peptidase_S11"/>
</dbReference>
<comment type="similarity">
    <text evidence="2 10">Belongs to the peptidase S11 family.</text>
</comment>
<feature type="active site" description="Proton acceptor" evidence="8">
    <location>
        <position position="69"/>
    </location>
</feature>
<keyword evidence="3" id="KW-0732">Signal</keyword>
<accession>A0A369APQ4</accession>
<evidence type="ECO:0000256" key="3">
    <source>
        <dbReference type="ARBA" id="ARBA00022729"/>
    </source>
</evidence>
<evidence type="ECO:0000256" key="9">
    <source>
        <dbReference type="PIRSR" id="PIRSR618044-2"/>
    </source>
</evidence>
<dbReference type="Proteomes" id="UP000288197">
    <property type="component" value="Unassembled WGS sequence"/>
</dbReference>
<dbReference type="InterPro" id="IPR012338">
    <property type="entry name" value="Beta-lactam/transpept-like"/>
</dbReference>
<feature type="domain" description="Peptidase S11 D-alanyl-D-alanine carboxypeptidase A N-terminal" evidence="11">
    <location>
        <begin position="36"/>
        <end position="285"/>
    </location>
</feature>